<dbReference type="GO" id="GO:0005524">
    <property type="term" value="F:ATP binding"/>
    <property type="evidence" value="ECO:0007669"/>
    <property type="project" value="UniProtKB-KW"/>
</dbReference>
<keyword evidence="3 8" id="KW-0812">Transmembrane</keyword>
<dbReference type="PROSITE" id="PS50929">
    <property type="entry name" value="ABC_TM1F"/>
    <property type="match status" value="1"/>
</dbReference>
<evidence type="ECO:0000256" key="6">
    <source>
        <dbReference type="ARBA" id="ARBA00022989"/>
    </source>
</evidence>
<evidence type="ECO:0000313" key="12">
    <source>
        <dbReference type="Proteomes" id="UP001606210"/>
    </source>
</evidence>
<dbReference type="InterPro" id="IPR003439">
    <property type="entry name" value="ABC_transporter-like_ATP-bd"/>
</dbReference>
<evidence type="ECO:0000313" key="11">
    <source>
        <dbReference type="EMBL" id="MFG6432121.1"/>
    </source>
</evidence>
<dbReference type="Pfam" id="PF00664">
    <property type="entry name" value="ABC_membrane"/>
    <property type="match status" value="1"/>
</dbReference>
<dbReference type="SUPFAM" id="SSF52540">
    <property type="entry name" value="P-loop containing nucleoside triphosphate hydrolases"/>
    <property type="match status" value="1"/>
</dbReference>
<evidence type="ECO:0000259" key="10">
    <source>
        <dbReference type="PROSITE" id="PS50929"/>
    </source>
</evidence>
<sequence>MDKRLRMYIAATAGLAILGGAMAALAPLALKHLVDGAAGSAAVSGISLTSVMVPGAIYIAVLCGNRLIGDVRPVLVNEVEQRLMKALRRRFVEHVLRLPLASLLRQRSGELQHSLDLGITGAQLLLTHLISTCVPVAVELTVMTMVLVQLGQPVLIVLFGLTAVGYLAVFAVGSMRITRRISAVTDASIAVHGQLADSLTNVETLRCFGAESAAEEALTRASSRLLGAWRGYHRVSTGTALCATLIFGVSLTACIATAAGSVVSGSLSIGGLVLSSVYLLQMMRPLEIIGSAARDLARAFGFVQPLLHVLREQTEPGHNAETTSTPGRQRSAPCIRFEGLTFGYEPGRPVIRELDLEIPAGSTTAIVGPSGSGKSSLIRLMLRLYAPQSGRILLDGCPIDALGVADLRSSIALVPQDTPLLHASIATNIALGRQSTEHADIERAATAAQLDRVVESLPSRYATVVGERGLKLSGGERQRLAIARALLRQSAIFLLDEPTSMLDSKTESAVLQAIRKVAANSTTLIVAHRLSTVMDADEIIVLDHGRILERGTHTSLLAQGGLYCQLWRRQMDGNSAGQEQ</sequence>
<dbReference type="SMART" id="SM00382">
    <property type="entry name" value="AAA"/>
    <property type="match status" value="1"/>
</dbReference>
<name>A0ABW7F8B6_9BURK</name>
<reference evidence="11 12" key="1">
    <citation type="submission" date="2024-08" db="EMBL/GenBank/DDBJ databases">
        <authorList>
            <person name="Lu H."/>
        </authorList>
    </citation>
    <scope>NUCLEOTIDE SEQUENCE [LARGE SCALE GENOMIC DNA]</scope>
    <source>
        <strain evidence="11 12">LYH14W</strain>
    </source>
</reference>
<proteinExistence type="predicted"/>
<dbReference type="InterPro" id="IPR011527">
    <property type="entry name" value="ABC1_TM_dom"/>
</dbReference>
<keyword evidence="2" id="KW-1003">Cell membrane</keyword>
<dbReference type="PANTHER" id="PTHR24221:SF654">
    <property type="entry name" value="ATP-BINDING CASSETTE SUB-FAMILY B MEMBER 6"/>
    <property type="match status" value="1"/>
</dbReference>
<evidence type="ECO:0000256" key="4">
    <source>
        <dbReference type="ARBA" id="ARBA00022741"/>
    </source>
</evidence>
<comment type="subcellular location">
    <subcellularLocation>
        <location evidence="1">Cell membrane</location>
        <topology evidence="1">Multi-pass membrane protein</topology>
    </subcellularLocation>
</comment>
<feature type="domain" description="ABC transporter" evidence="9">
    <location>
        <begin position="335"/>
        <end position="569"/>
    </location>
</feature>
<dbReference type="Pfam" id="PF00005">
    <property type="entry name" value="ABC_tran"/>
    <property type="match status" value="1"/>
</dbReference>
<comment type="caution">
    <text evidence="11">The sequence shown here is derived from an EMBL/GenBank/DDBJ whole genome shotgun (WGS) entry which is preliminary data.</text>
</comment>
<evidence type="ECO:0000256" key="5">
    <source>
        <dbReference type="ARBA" id="ARBA00022840"/>
    </source>
</evidence>
<dbReference type="EMBL" id="JBIGHV010000007">
    <property type="protein sequence ID" value="MFG6432121.1"/>
    <property type="molecule type" value="Genomic_DNA"/>
</dbReference>
<feature type="transmembrane region" description="Helical" evidence="8">
    <location>
        <begin position="150"/>
        <end position="172"/>
    </location>
</feature>
<dbReference type="InterPro" id="IPR017871">
    <property type="entry name" value="ABC_transporter-like_CS"/>
</dbReference>
<feature type="transmembrane region" description="Helical" evidence="8">
    <location>
        <begin position="39"/>
        <end position="63"/>
    </location>
</feature>
<evidence type="ECO:0000259" key="9">
    <source>
        <dbReference type="PROSITE" id="PS50893"/>
    </source>
</evidence>
<keyword evidence="7 8" id="KW-0472">Membrane</keyword>
<dbReference type="InterPro" id="IPR036640">
    <property type="entry name" value="ABC1_TM_sf"/>
</dbReference>
<accession>A0ABW7F8B6</accession>
<evidence type="ECO:0000256" key="8">
    <source>
        <dbReference type="SAM" id="Phobius"/>
    </source>
</evidence>
<feature type="domain" description="ABC transmembrane type-1" evidence="10">
    <location>
        <begin position="10"/>
        <end position="298"/>
    </location>
</feature>
<dbReference type="InterPro" id="IPR039421">
    <property type="entry name" value="Type_1_exporter"/>
</dbReference>
<dbReference type="InterPro" id="IPR027417">
    <property type="entry name" value="P-loop_NTPase"/>
</dbReference>
<keyword evidence="5 11" id="KW-0067">ATP-binding</keyword>
<dbReference type="Gene3D" id="3.40.50.300">
    <property type="entry name" value="P-loop containing nucleotide triphosphate hydrolases"/>
    <property type="match status" value="1"/>
</dbReference>
<evidence type="ECO:0000256" key="7">
    <source>
        <dbReference type="ARBA" id="ARBA00023136"/>
    </source>
</evidence>
<feature type="transmembrane region" description="Helical" evidence="8">
    <location>
        <begin position="115"/>
        <end position="138"/>
    </location>
</feature>
<evidence type="ECO:0000256" key="3">
    <source>
        <dbReference type="ARBA" id="ARBA00022692"/>
    </source>
</evidence>
<keyword evidence="4" id="KW-0547">Nucleotide-binding</keyword>
<organism evidence="11 12">
    <name type="scientific">Pelomonas parva</name>
    <dbReference type="NCBI Taxonomy" id="3299032"/>
    <lineage>
        <taxon>Bacteria</taxon>
        <taxon>Pseudomonadati</taxon>
        <taxon>Pseudomonadota</taxon>
        <taxon>Betaproteobacteria</taxon>
        <taxon>Burkholderiales</taxon>
        <taxon>Sphaerotilaceae</taxon>
        <taxon>Roseateles</taxon>
    </lineage>
</organism>
<dbReference type="Gene3D" id="1.20.1560.10">
    <property type="entry name" value="ABC transporter type 1, transmembrane domain"/>
    <property type="match status" value="1"/>
</dbReference>
<protein>
    <submittedName>
        <fullName evidence="11">ABC transporter ATP-binding protein</fullName>
    </submittedName>
</protein>
<dbReference type="Proteomes" id="UP001606210">
    <property type="component" value="Unassembled WGS sequence"/>
</dbReference>
<keyword evidence="6 8" id="KW-1133">Transmembrane helix</keyword>
<dbReference type="PROSITE" id="PS50893">
    <property type="entry name" value="ABC_TRANSPORTER_2"/>
    <property type="match status" value="1"/>
</dbReference>
<evidence type="ECO:0000256" key="1">
    <source>
        <dbReference type="ARBA" id="ARBA00004651"/>
    </source>
</evidence>
<dbReference type="PANTHER" id="PTHR24221">
    <property type="entry name" value="ATP-BINDING CASSETTE SUB-FAMILY B"/>
    <property type="match status" value="1"/>
</dbReference>
<feature type="transmembrane region" description="Helical" evidence="8">
    <location>
        <begin position="240"/>
        <end position="259"/>
    </location>
</feature>
<dbReference type="SUPFAM" id="SSF90123">
    <property type="entry name" value="ABC transporter transmembrane region"/>
    <property type="match status" value="1"/>
</dbReference>
<dbReference type="PROSITE" id="PS00211">
    <property type="entry name" value="ABC_TRANSPORTER_1"/>
    <property type="match status" value="1"/>
</dbReference>
<evidence type="ECO:0000256" key="2">
    <source>
        <dbReference type="ARBA" id="ARBA00022475"/>
    </source>
</evidence>
<keyword evidence="12" id="KW-1185">Reference proteome</keyword>
<dbReference type="InterPro" id="IPR003593">
    <property type="entry name" value="AAA+_ATPase"/>
</dbReference>
<gene>
    <name evidence="11" type="ORF">ACG00Y_19525</name>
</gene>